<evidence type="ECO:0000313" key="2">
    <source>
        <dbReference type="Proteomes" id="UP000094070"/>
    </source>
</evidence>
<dbReference type="Pfam" id="PF08907">
    <property type="entry name" value="DUF1853"/>
    <property type="match status" value="1"/>
</dbReference>
<protein>
    <submittedName>
        <fullName evidence="1">Type II citrate synthase</fullName>
    </submittedName>
</protein>
<gene>
    <name evidence="1" type="ORF">A1QC_02415</name>
</gene>
<dbReference type="STRING" id="1188252.A1QC_02415"/>
<evidence type="ECO:0000313" key="1">
    <source>
        <dbReference type="EMBL" id="OEF24025.1"/>
    </source>
</evidence>
<proteinExistence type="predicted"/>
<dbReference type="AlphaFoldDB" id="A0A1E5E0L6"/>
<comment type="caution">
    <text evidence="1">The sequence shown here is derived from an EMBL/GenBank/DDBJ whole genome shotgun (WGS) entry which is preliminary data.</text>
</comment>
<accession>A0A1E5E0L6</accession>
<name>A0A1E5E0L6_9VIBR</name>
<dbReference type="InterPro" id="IPR015003">
    <property type="entry name" value="DUF1853"/>
</dbReference>
<dbReference type="RefSeq" id="WP_017025971.1">
    <property type="nucleotide sequence ID" value="NZ_AJYK02000082.1"/>
</dbReference>
<dbReference type="Proteomes" id="UP000094070">
    <property type="component" value="Unassembled WGS sequence"/>
</dbReference>
<reference evidence="1 2" key="1">
    <citation type="journal article" date="2012" name="Science">
        <title>Ecological populations of bacteria act as socially cohesive units of antibiotic production and resistance.</title>
        <authorList>
            <person name="Cordero O.X."/>
            <person name="Wildschutte H."/>
            <person name="Kirkup B."/>
            <person name="Proehl S."/>
            <person name="Ngo L."/>
            <person name="Hussain F."/>
            <person name="Le Roux F."/>
            <person name="Mincer T."/>
            <person name="Polz M.F."/>
        </authorList>
    </citation>
    <scope>NUCLEOTIDE SEQUENCE [LARGE SCALE GENOMIC DNA]</scope>
    <source>
        <strain evidence="1 2">1S-45</strain>
    </source>
</reference>
<dbReference type="EMBL" id="AJYK02000082">
    <property type="protein sequence ID" value="OEF24025.1"/>
    <property type="molecule type" value="Genomic_DNA"/>
</dbReference>
<organism evidence="1 2">
    <name type="scientific">Vibrio rumoiensis 1S-45</name>
    <dbReference type="NCBI Taxonomy" id="1188252"/>
    <lineage>
        <taxon>Bacteria</taxon>
        <taxon>Pseudomonadati</taxon>
        <taxon>Pseudomonadota</taxon>
        <taxon>Gammaproteobacteria</taxon>
        <taxon>Vibrionales</taxon>
        <taxon>Vibrionaceae</taxon>
        <taxon>Vibrio</taxon>
    </lineage>
</organism>
<sequence length="263" mass="31338">MSEKKYTISPEEQTHLFEQISTWIASTPPLLKPDGQKLIATPFHNDYRVSPVSYNGNSRLGFWYQHLCMQHFQSHPDYQLLAEEIQLNHNGRTLGAIDFIVENQLDQTTEHWEVAIKFYLLFEGLWYGPNSKDRLDLKLSHMLEHQLEMSRHDYFVQQYPDLNNIQPKLLMQGRLYTNPFQKQRIPSHCLNHEIETSQINGYWCFWHEFQKIDEALYLLKKGQWLTGRNEHNPQLTEAMVDFVHCQSESGDFWFILPDRWPNN</sequence>
<dbReference type="eggNOG" id="COG3782">
    <property type="taxonomic scope" value="Bacteria"/>
</dbReference>
<keyword evidence="2" id="KW-1185">Reference proteome</keyword>